<keyword evidence="4" id="KW-1185">Reference proteome</keyword>
<feature type="domain" description="Transposase (putative) gypsy type" evidence="2">
    <location>
        <begin position="168"/>
        <end position="226"/>
    </location>
</feature>
<comment type="caution">
    <text evidence="3">The sequence shown here is derived from an EMBL/GenBank/DDBJ whole genome shotgun (WGS) entry which is preliminary data.</text>
</comment>
<dbReference type="OrthoDB" id="685909at2759"/>
<evidence type="ECO:0000259" key="2">
    <source>
        <dbReference type="Pfam" id="PF04195"/>
    </source>
</evidence>
<organism evidence="3 4">
    <name type="scientific">Mucuna pruriens</name>
    <name type="common">Velvet bean</name>
    <name type="synonym">Dolichos pruriens</name>
    <dbReference type="NCBI Taxonomy" id="157652"/>
    <lineage>
        <taxon>Eukaryota</taxon>
        <taxon>Viridiplantae</taxon>
        <taxon>Streptophyta</taxon>
        <taxon>Embryophyta</taxon>
        <taxon>Tracheophyta</taxon>
        <taxon>Spermatophyta</taxon>
        <taxon>Magnoliopsida</taxon>
        <taxon>eudicotyledons</taxon>
        <taxon>Gunneridae</taxon>
        <taxon>Pentapetalae</taxon>
        <taxon>rosids</taxon>
        <taxon>fabids</taxon>
        <taxon>Fabales</taxon>
        <taxon>Fabaceae</taxon>
        <taxon>Papilionoideae</taxon>
        <taxon>50 kb inversion clade</taxon>
        <taxon>NPAAA clade</taxon>
        <taxon>indigoferoid/millettioid clade</taxon>
        <taxon>Phaseoleae</taxon>
        <taxon>Mucuna</taxon>
    </lineage>
</organism>
<evidence type="ECO:0000313" key="4">
    <source>
        <dbReference type="Proteomes" id="UP000257109"/>
    </source>
</evidence>
<dbReference type="PANTHER" id="PTHR31099:SF28">
    <property type="entry name" value="F5J5.12"/>
    <property type="match status" value="1"/>
</dbReference>
<gene>
    <name evidence="3" type="ORF">CR513_39282</name>
</gene>
<sequence>MSNASHLYFDRTEVAGLSFRRNARSGYRPGASPKAGDLSKDAPGPFVQGDQSPAEATPNTRSTASGSESSSNSDFESCETFPFKIWYRDNMDNTLSEDPQSWVDPEVKKVSSIFTGASALLGMAKAICQYGPWFVSVAPCRHGESVSNVPVADERPFFYLYDTLHSKLGVKLPFTHFERAVLQALNVAPTQIHPNSWAFVRAFELFCEDLRRAPTLSVFFWFFSLCKTDKVGWTSLSSRPRRKLFKPFLESYKTFKTRFFRVAPSKVEPNLLMDQFGRPFFPLFWTQQPVISVSVNRKDLEGWEDAFIKELEEFPLLSSADIIKGSGYSSHTLRELRKNASLMTEQESQPDAYVEPLATAEPQGQSQVSDEGTSHTPSIIVLDQAVNPPSLVAGRQLDQQAREELGELPQKHQHLDTQILDTDVHMVANSQATNFRWDSLLVGHPSSPSIWGPSFLLSQAVDQGLASSSDNHKVKQLGVVGTCGALQQYVAYSLVLAQVAEKEFGLLESQNKSWADRVKKAEEEVLSLSNAYSES</sequence>
<dbReference type="InterPro" id="IPR007321">
    <property type="entry name" value="Transposase_28"/>
</dbReference>
<dbReference type="Pfam" id="PF04195">
    <property type="entry name" value="Transposase_28"/>
    <property type="match status" value="1"/>
</dbReference>
<feature type="non-terminal residue" evidence="3">
    <location>
        <position position="1"/>
    </location>
</feature>
<feature type="region of interest" description="Disordered" evidence="1">
    <location>
        <begin position="20"/>
        <end position="76"/>
    </location>
</feature>
<feature type="compositionally biased region" description="Low complexity" evidence="1">
    <location>
        <begin position="60"/>
        <end position="76"/>
    </location>
</feature>
<dbReference type="AlphaFoldDB" id="A0A371FPT2"/>
<protein>
    <recommendedName>
        <fullName evidence="2">Transposase (putative) gypsy type domain-containing protein</fullName>
    </recommendedName>
</protein>
<proteinExistence type="predicted"/>
<accession>A0A371FPT2</accession>
<name>A0A371FPT2_MUCPR</name>
<reference evidence="3" key="1">
    <citation type="submission" date="2018-05" db="EMBL/GenBank/DDBJ databases">
        <title>Draft genome of Mucuna pruriens seed.</title>
        <authorList>
            <person name="Nnadi N.E."/>
            <person name="Vos R."/>
            <person name="Hasami M.H."/>
            <person name="Devisetty U.K."/>
            <person name="Aguiy J.C."/>
        </authorList>
    </citation>
    <scope>NUCLEOTIDE SEQUENCE [LARGE SCALE GENOMIC DNA]</scope>
    <source>
        <strain evidence="3">JCA_2017</strain>
    </source>
</reference>
<evidence type="ECO:0000256" key="1">
    <source>
        <dbReference type="SAM" id="MobiDB-lite"/>
    </source>
</evidence>
<evidence type="ECO:0000313" key="3">
    <source>
        <dbReference type="EMBL" id="RDX80200.1"/>
    </source>
</evidence>
<dbReference type="PANTHER" id="PTHR31099">
    <property type="entry name" value="OS06G0165300 PROTEIN"/>
    <property type="match status" value="1"/>
</dbReference>
<dbReference type="EMBL" id="QJKJ01008297">
    <property type="protein sequence ID" value="RDX80200.1"/>
    <property type="molecule type" value="Genomic_DNA"/>
</dbReference>
<dbReference type="Proteomes" id="UP000257109">
    <property type="component" value="Unassembled WGS sequence"/>
</dbReference>